<name>A0ABS0CWU0_9NOCA</name>
<evidence type="ECO:0000256" key="5">
    <source>
        <dbReference type="PROSITE-ProRule" id="PRU00335"/>
    </source>
</evidence>
<dbReference type="EMBL" id="JADLQX010000017">
    <property type="protein sequence ID" value="MBF6300272.1"/>
    <property type="molecule type" value="Genomic_DNA"/>
</dbReference>
<keyword evidence="1" id="KW-0678">Repressor</keyword>
<dbReference type="Gene3D" id="1.10.357.10">
    <property type="entry name" value="Tetracycline Repressor, domain 2"/>
    <property type="match status" value="1"/>
</dbReference>
<dbReference type="InterPro" id="IPR050109">
    <property type="entry name" value="HTH-type_TetR-like_transc_reg"/>
</dbReference>
<feature type="DNA-binding region" description="H-T-H motif" evidence="5">
    <location>
        <begin position="18"/>
        <end position="37"/>
    </location>
</feature>
<reference evidence="7 8" key="1">
    <citation type="submission" date="2020-10" db="EMBL/GenBank/DDBJ databases">
        <title>Identification of Nocardia species via Next-generation sequencing and recognition of intraspecies genetic diversity.</title>
        <authorList>
            <person name="Li P."/>
            <person name="Li P."/>
            <person name="Lu B."/>
        </authorList>
    </citation>
    <scope>NUCLEOTIDE SEQUENCE [LARGE SCALE GENOMIC DNA]</scope>
    <source>
        <strain evidence="7 8">BJ06-0157</strain>
    </source>
</reference>
<sequence length="184" mass="20292">MLDTAERILIESGHGELTMRAVASAAEIRLGHLQYYFPNRGDLVTAVLNRALEQSLQRLTPLLTAGHPVVDLIRMLLAEQDDPRLMRIYTEVWALAARDESIAEAVRGFYQTYQTQVTQVIRTRNPTVPDDICRTHARLFTMLIEGAALFRSGIADHADPATDSALIATAAAMLAPQNATAQSH</sequence>
<evidence type="ECO:0000256" key="3">
    <source>
        <dbReference type="ARBA" id="ARBA00023125"/>
    </source>
</evidence>
<keyword evidence="8" id="KW-1185">Reference proteome</keyword>
<keyword evidence="4" id="KW-0804">Transcription</keyword>
<dbReference type="Proteomes" id="UP000702209">
    <property type="component" value="Unassembled WGS sequence"/>
</dbReference>
<dbReference type="InterPro" id="IPR009057">
    <property type="entry name" value="Homeodomain-like_sf"/>
</dbReference>
<organism evidence="7 8">
    <name type="scientific">Nocardia amamiensis</name>
    <dbReference type="NCBI Taxonomy" id="404578"/>
    <lineage>
        <taxon>Bacteria</taxon>
        <taxon>Bacillati</taxon>
        <taxon>Actinomycetota</taxon>
        <taxon>Actinomycetes</taxon>
        <taxon>Mycobacteriales</taxon>
        <taxon>Nocardiaceae</taxon>
        <taxon>Nocardia</taxon>
    </lineage>
</organism>
<dbReference type="Pfam" id="PF13977">
    <property type="entry name" value="TetR_C_6"/>
    <property type="match status" value="1"/>
</dbReference>
<evidence type="ECO:0000259" key="6">
    <source>
        <dbReference type="PROSITE" id="PS50977"/>
    </source>
</evidence>
<dbReference type="InterPro" id="IPR036271">
    <property type="entry name" value="Tet_transcr_reg_TetR-rel_C_sf"/>
</dbReference>
<dbReference type="InterPro" id="IPR039538">
    <property type="entry name" value="BetI_C"/>
</dbReference>
<dbReference type="PROSITE" id="PS50977">
    <property type="entry name" value="HTH_TETR_2"/>
    <property type="match status" value="1"/>
</dbReference>
<dbReference type="InterPro" id="IPR001647">
    <property type="entry name" value="HTH_TetR"/>
</dbReference>
<feature type="domain" description="HTH tetR-type" evidence="6">
    <location>
        <begin position="1"/>
        <end position="55"/>
    </location>
</feature>
<evidence type="ECO:0000256" key="1">
    <source>
        <dbReference type="ARBA" id="ARBA00022491"/>
    </source>
</evidence>
<dbReference type="PANTHER" id="PTHR30055:SF234">
    <property type="entry name" value="HTH-TYPE TRANSCRIPTIONAL REGULATOR BETI"/>
    <property type="match status" value="1"/>
</dbReference>
<evidence type="ECO:0000256" key="4">
    <source>
        <dbReference type="ARBA" id="ARBA00023163"/>
    </source>
</evidence>
<dbReference type="SUPFAM" id="SSF46689">
    <property type="entry name" value="Homeodomain-like"/>
    <property type="match status" value="1"/>
</dbReference>
<evidence type="ECO:0000256" key="2">
    <source>
        <dbReference type="ARBA" id="ARBA00023015"/>
    </source>
</evidence>
<evidence type="ECO:0000313" key="7">
    <source>
        <dbReference type="EMBL" id="MBF6300272.1"/>
    </source>
</evidence>
<proteinExistence type="predicted"/>
<gene>
    <name evidence="7" type="ORF">IU459_22385</name>
</gene>
<accession>A0ABS0CWU0</accession>
<dbReference type="PANTHER" id="PTHR30055">
    <property type="entry name" value="HTH-TYPE TRANSCRIPTIONAL REGULATOR RUTR"/>
    <property type="match status" value="1"/>
</dbReference>
<dbReference type="SUPFAM" id="SSF48498">
    <property type="entry name" value="Tetracyclin repressor-like, C-terminal domain"/>
    <property type="match status" value="1"/>
</dbReference>
<keyword evidence="3 5" id="KW-0238">DNA-binding</keyword>
<protein>
    <submittedName>
        <fullName evidence="7">TetR/AcrR family transcriptional regulator</fullName>
    </submittedName>
</protein>
<comment type="caution">
    <text evidence="7">The sequence shown here is derived from an EMBL/GenBank/DDBJ whole genome shotgun (WGS) entry which is preliminary data.</text>
</comment>
<dbReference type="Pfam" id="PF00440">
    <property type="entry name" value="TetR_N"/>
    <property type="match status" value="1"/>
</dbReference>
<keyword evidence="2" id="KW-0805">Transcription regulation</keyword>
<evidence type="ECO:0000313" key="8">
    <source>
        <dbReference type="Proteomes" id="UP000702209"/>
    </source>
</evidence>